<organism evidence="1 2">
    <name type="scientific">Oceanobacillus sojae</name>
    <dbReference type="NCBI Taxonomy" id="582851"/>
    <lineage>
        <taxon>Bacteria</taxon>
        <taxon>Bacillati</taxon>
        <taxon>Bacillota</taxon>
        <taxon>Bacilli</taxon>
        <taxon>Bacillales</taxon>
        <taxon>Bacillaceae</taxon>
        <taxon>Oceanobacillus</taxon>
    </lineage>
</organism>
<dbReference type="PANTHER" id="PTHR31891">
    <property type="entry name" value="FORMAMIDASE C869.04-RELATED"/>
    <property type="match status" value="1"/>
</dbReference>
<dbReference type="PANTHER" id="PTHR31891:SF1">
    <property type="entry name" value="FORMAMIDASE C869.04-RELATED"/>
    <property type="match status" value="1"/>
</dbReference>
<dbReference type="OrthoDB" id="9811740at2"/>
<dbReference type="Gene3D" id="2.60.120.580">
    <property type="entry name" value="Acetamidase/Formamidase-like domains"/>
    <property type="match status" value="2"/>
</dbReference>
<reference evidence="1 2" key="1">
    <citation type="submission" date="2019-07" db="EMBL/GenBank/DDBJ databases">
        <title>Whole genome shotgun sequence of Oceanobacillus sojae NBRC 105379.</title>
        <authorList>
            <person name="Hosoyama A."/>
            <person name="Uohara A."/>
            <person name="Ohji S."/>
            <person name="Ichikawa N."/>
        </authorList>
    </citation>
    <scope>NUCLEOTIDE SEQUENCE [LARGE SCALE GENOMIC DNA]</scope>
    <source>
        <strain evidence="1 2">NBRC 105379</strain>
    </source>
</reference>
<evidence type="ECO:0000313" key="1">
    <source>
        <dbReference type="EMBL" id="GEN86651.1"/>
    </source>
</evidence>
<dbReference type="EMBL" id="BJYM01000005">
    <property type="protein sequence ID" value="GEN86651.1"/>
    <property type="molecule type" value="Genomic_DNA"/>
</dbReference>
<proteinExistence type="predicted"/>
<dbReference type="Gene3D" id="3.10.28.20">
    <property type="entry name" value="Acetamidase/Formamidase-like domains"/>
    <property type="match status" value="1"/>
</dbReference>
<dbReference type="Proteomes" id="UP000321558">
    <property type="component" value="Unassembled WGS sequence"/>
</dbReference>
<dbReference type="Pfam" id="PF03069">
    <property type="entry name" value="FmdA_AmdA"/>
    <property type="match status" value="2"/>
</dbReference>
<dbReference type="SUPFAM" id="SSF141130">
    <property type="entry name" value="Acetamidase/Formamidase-like"/>
    <property type="match status" value="1"/>
</dbReference>
<dbReference type="RefSeq" id="WP_147209695.1">
    <property type="nucleotide sequence ID" value="NZ_BJYM01000005.1"/>
</dbReference>
<sequence length="318" mass="35401">MKTYYLIPDKNSLHNHFSQDLDPILTIHSGDSVVFKTLDSAWGMEKRSAPGAQRKRWTEINPERQDSFFGHSLIGPISIHHAEVGDTLEIKINEIVPGEWGWTSGGGFPSEWNKKIGIAEEKEAMLDFLVDNNRKEAVSQFGNFPYKIKIAPFMGIMGMPPNTEGKHSTFIPRPSGGNIDCKELQAGSRLFLPVSVEGGLFSTGDGHAIQGDGEISGPALECPMEKVDLTFILHKKQKLSFPKAETPEAWITMAFHEDLDEAMWLALNNMIDWMIEIYSFSRAEASAWASLAVDLRITQIVNGNKGVHAFLAKDKICK</sequence>
<accession>A0A511ZGU0</accession>
<name>A0A511ZGU0_9BACI</name>
<protein>
    <submittedName>
        <fullName evidence="1">Acetamidase</fullName>
    </submittedName>
</protein>
<keyword evidence="2" id="KW-1185">Reference proteome</keyword>
<comment type="caution">
    <text evidence="1">The sequence shown here is derived from an EMBL/GenBank/DDBJ whole genome shotgun (WGS) entry which is preliminary data.</text>
</comment>
<dbReference type="AlphaFoldDB" id="A0A511ZGU0"/>
<dbReference type="GO" id="GO:0016811">
    <property type="term" value="F:hydrolase activity, acting on carbon-nitrogen (but not peptide) bonds, in linear amides"/>
    <property type="evidence" value="ECO:0007669"/>
    <property type="project" value="InterPro"/>
</dbReference>
<gene>
    <name evidence="1" type="ORF">OSO01_13900</name>
</gene>
<evidence type="ECO:0000313" key="2">
    <source>
        <dbReference type="Proteomes" id="UP000321558"/>
    </source>
</evidence>
<dbReference type="InterPro" id="IPR004304">
    <property type="entry name" value="FmdA_AmdA"/>
</dbReference>